<evidence type="ECO:0000256" key="7">
    <source>
        <dbReference type="ARBA" id="ARBA00023040"/>
    </source>
</evidence>
<dbReference type="InterPro" id="IPR002131">
    <property type="entry name" value="Gphrmn_rcpt_fam"/>
</dbReference>
<comment type="caution">
    <text evidence="13">The sequence shown here is derived from an EMBL/GenBank/DDBJ whole genome shotgun (WGS) entry which is preliminary data.</text>
</comment>
<dbReference type="GO" id="GO:0008528">
    <property type="term" value="F:G protein-coupled peptide receptor activity"/>
    <property type="evidence" value="ECO:0007669"/>
    <property type="project" value="TreeGrafter"/>
</dbReference>
<dbReference type="OrthoDB" id="10035376at2759"/>
<protein>
    <submittedName>
        <fullName evidence="13">G-protein coupled receptor GRL101</fullName>
    </submittedName>
</protein>
<dbReference type="InterPro" id="IPR000276">
    <property type="entry name" value="GPCR_Rhodpsn"/>
</dbReference>
<dbReference type="InterPro" id="IPR017452">
    <property type="entry name" value="GPCR_Rhodpsn_7TM"/>
</dbReference>
<dbReference type="PROSITE" id="PS51450">
    <property type="entry name" value="LRR"/>
    <property type="match status" value="2"/>
</dbReference>
<dbReference type="SUPFAM" id="SSF52058">
    <property type="entry name" value="L domain-like"/>
    <property type="match status" value="1"/>
</dbReference>
<dbReference type="SMART" id="SM00369">
    <property type="entry name" value="LRR_TYP"/>
    <property type="match status" value="7"/>
</dbReference>
<evidence type="ECO:0000256" key="9">
    <source>
        <dbReference type="ARBA" id="ARBA00023170"/>
    </source>
</evidence>
<dbReference type="PRINTS" id="PR00373">
    <property type="entry name" value="GLYCHORMONER"/>
</dbReference>
<feature type="transmembrane region" description="Helical" evidence="11">
    <location>
        <begin position="413"/>
        <end position="436"/>
    </location>
</feature>
<dbReference type="Gene3D" id="1.20.1070.10">
    <property type="entry name" value="Rhodopsin 7-helix transmembrane proteins"/>
    <property type="match status" value="1"/>
</dbReference>
<keyword evidence="7" id="KW-0297">G-protein coupled receptor</keyword>
<keyword evidence="9 13" id="KW-0675">Receptor</keyword>
<dbReference type="AlphaFoldDB" id="A0A210QAU3"/>
<feature type="transmembrane region" description="Helical" evidence="11">
    <location>
        <begin position="457"/>
        <end position="482"/>
    </location>
</feature>
<keyword evidence="2" id="KW-1003">Cell membrane</keyword>
<keyword evidence="14" id="KW-1185">Reference proteome</keyword>
<evidence type="ECO:0000256" key="10">
    <source>
        <dbReference type="ARBA" id="ARBA00023224"/>
    </source>
</evidence>
<evidence type="ECO:0000256" key="11">
    <source>
        <dbReference type="SAM" id="Phobius"/>
    </source>
</evidence>
<keyword evidence="4 11" id="KW-0812">Transmembrane</keyword>
<evidence type="ECO:0000256" key="2">
    <source>
        <dbReference type="ARBA" id="ARBA00022475"/>
    </source>
</evidence>
<name>A0A210QAU3_MIZYE</name>
<accession>A0A210QAU3</accession>
<dbReference type="GO" id="GO:0005886">
    <property type="term" value="C:plasma membrane"/>
    <property type="evidence" value="ECO:0007669"/>
    <property type="project" value="UniProtKB-SubCell"/>
</dbReference>
<sequence>MTALRHLDLSSNEIQNIEGDTFQDLTVLRTLILSDNPIAFISNKAFGGLKNLKKLQISHSNIRELAVKSRIFNGFNSLEYLDLSSNSITKIHRNIFSKMTSLTTLFLNRNPLIDIDIEAFSGLKSLTNLQLANLNKTKLKSGIFSRLQSLKVLNLSSSGINYMGSRLFQDLDNLVTLDIQNNHLVVEEFMFDGLANLQYLYADSYKMCCIKPQSVLDENCFAPKDLISSCSNLIASDFLRVFLWIIGLSAVVGNIFVIIYRVVIDNGILKKSHSIFVINLSISDFLMGIYMIIIASVDTHFSGTYVVHDLNWRQGTLCVAAGCLSVISSEMSTFAIFAITFDRLIAIVFPLSLRKLTWRTAILLSALLWIVSVMLAIVPHVLFPSYFKGEFYSRSGVCLALPLTGEYVPGQEYSVAVFIGLNGLLFFAILIAQICIHRKCKGSGVIATTQNRQKEIAVARSLFLVVATDFLCWFPVGVIGAWSQLGGSVSADVYAWMMVFVLPINSAINPFLYTYIYLKRRQKISSASKQAKHQSESSRGSLTTYEGFHTSNFLKAVYFSKLFRTRQTSVSLEKYALTSKLSPTQAYQIARRIMEALSFLHDGLAIHGNVSAACVYVSIKTKALKCATLQLDEHPIRGDHDSNTDMLQYGQLVKKLLRMLDRY</sequence>
<dbReference type="Pfam" id="PF00001">
    <property type="entry name" value="7tm_1"/>
    <property type="match status" value="1"/>
</dbReference>
<dbReference type="InterPro" id="IPR003591">
    <property type="entry name" value="Leu-rich_rpt_typical-subtyp"/>
</dbReference>
<keyword evidence="10" id="KW-0807">Transducer</keyword>
<dbReference type="PROSITE" id="PS50262">
    <property type="entry name" value="G_PROTEIN_RECEP_F1_2"/>
    <property type="match status" value="1"/>
</dbReference>
<dbReference type="GO" id="GO:0009755">
    <property type="term" value="P:hormone-mediated signaling pathway"/>
    <property type="evidence" value="ECO:0007669"/>
    <property type="project" value="TreeGrafter"/>
</dbReference>
<evidence type="ECO:0000256" key="6">
    <source>
        <dbReference type="ARBA" id="ARBA00022989"/>
    </source>
</evidence>
<dbReference type="InterPro" id="IPR032675">
    <property type="entry name" value="LRR_dom_sf"/>
</dbReference>
<keyword evidence="3" id="KW-0433">Leucine-rich repeat</keyword>
<feature type="transmembrane region" description="Helical" evidence="11">
    <location>
        <begin position="494"/>
        <end position="518"/>
    </location>
</feature>
<evidence type="ECO:0000313" key="13">
    <source>
        <dbReference type="EMBL" id="OWF45852.1"/>
    </source>
</evidence>
<dbReference type="Proteomes" id="UP000242188">
    <property type="component" value="Unassembled WGS sequence"/>
</dbReference>
<comment type="subcellular location">
    <subcellularLocation>
        <location evidence="1">Cell membrane</location>
        <topology evidence="1">Multi-pass membrane protein</topology>
    </subcellularLocation>
</comment>
<proteinExistence type="predicted"/>
<feature type="transmembrane region" description="Helical" evidence="11">
    <location>
        <begin position="360"/>
        <end position="383"/>
    </location>
</feature>
<dbReference type="PANTHER" id="PTHR24372:SF77">
    <property type="entry name" value="G-PROTEIN COUPLED RECEPTORS FAMILY 1 PROFILE DOMAIN-CONTAINING PROTEIN"/>
    <property type="match status" value="1"/>
</dbReference>
<evidence type="ECO:0000256" key="8">
    <source>
        <dbReference type="ARBA" id="ARBA00023136"/>
    </source>
</evidence>
<keyword evidence="5" id="KW-0677">Repeat</keyword>
<reference evidence="13 14" key="1">
    <citation type="journal article" date="2017" name="Nat. Ecol. Evol.">
        <title>Scallop genome provides insights into evolution of bilaterian karyotype and development.</title>
        <authorList>
            <person name="Wang S."/>
            <person name="Zhang J."/>
            <person name="Jiao W."/>
            <person name="Li J."/>
            <person name="Xun X."/>
            <person name="Sun Y."/>
            <person name="Guo X."/>
            <person name="Huan P."/>
            <person name="Dong B."/>
            <person name="Zhang L."/>
            <person name="Hu X."/>
            <person name="Sun X."/>
            <person name="Wang J."/>
            <person name="Zhao C."/>
            <person name="Wang Y."/>
            <person name="Wang D."/>
            <person name="Huang X."/>
            <person name="Wang R."/>
            <person name="Lv J."/>
            <person name="Li Y."/>
            <person name="Zhang Z."/>
            <person name="Liu B."/>
            <person name="Lu W."/>
            <person name="Hui Y."/>
            <person name="Liang J."/>
            <person name="Zhou Z."/>
            <person name="Hou R."/>
            <person name="Li X."/>
            <person name="Liu Y."/>
            <person name="Li H."/>
            <person name="Ning X."/>
            <person name="Lin Y."/>
            <person name="Zhao L."/>
            <person name="Xing Q."/>
            <person name="Dou J."/>
            <person name="Li Y."/>
            <person name="Mao J."/>
            <person name="Guo H."/>
            <person name="Dou H."/>
            <person name="Li T."/>
            <person name="Mu C."/>
            <person name="Jiang W."/>
            <person name="Fu Q."/>
            <person name="Fu X."/>
            <person name="Miao Y."/>
            <person name="Liu J."/>
            <person name="Yu Q."/>
            <person name="Li R."/>
            <person name="Liao H."/>
            <person name="Li X."/>
            <person name="Kong Y."/>
            <person name="Jiang Z."/>
            <person name="Chourrout D."/>
            <person name="Li R."/>
            <person name="Bao Z."/>
        </authorList>
    </citation>
    <scope>NUCLEOTIDE SEQUENCE [LARGE SCALE GENOMIC DNA]</scope>
    <source>
        <strain evidence="13 14">PY_sf001</strain>
    </source>
</reference>
<dbReference type="Pfam" id="PF13855">
    <property type="entry name" value="LRR_8"/>
    <property type="match status" value="2"/>
</dbReference>
<dbReference type="STRING" id="6573.A0A210QAU3"/>
<dbReference type="PRINTS" id="PR00237">
    <property type="entry name" value="GPCRRHODOPSN"/>
</dbReference>
<evidence type="ECO:0000259" key="12">
    <source>
        <dbReference type="PROSITE" id="PS50262"/>
    </source>
</evidence>
<dbReference type="EMBL" id="NEDP02004373">
    <property type="protein sequence ID" value="OWF45852.1"/>
    <property type="molecule type" value="Genomic_DNA"/>
</dbReference>
<evidence type="ECO:0000313" key="14">
    <source>
        <dbReference type="Proteomes" id="UP000242188"/>
    </source>
</evidence>
<dbReference type="GO" id="GO:0016500">
    <property type="term" value="F:protein-hormone receptor activity"/>
    <property type="evidence" value="ECO:0007669"/>
    <property type="project" value="InterPro"/>
</dbReference>
<evidence type="ECO:0000256" key="1">
    <source>
        <dbReference type="ARBA" id="ARBA00004651"/>
    </source>
</evidence>
<evidence type="ECO:0000256" key="5">
    <source>
        <dbReference type="ARBA" id="ARBA00022737"/>
    </source>
</evidence>
<evidence type="ECO:0000256" key="4">
    <source>
        <dbReference type="ARBA" id="ARBA00022692"/>
    </source>
</evidence>
<organism evidence="13 14">
    <name type="scientific">Mizuhopecten yessoensis</name>
    <name type="common">Japanese scallop</name>
    <name type="synonym">Patinopecten yessoensis</name>
    <dbReference type="NCBI Taxonomy" id="6573"/>
    <lineage>
        <taxon>Eukaryota</taxon>
        <taxon>Metazoa</taxon>
        <taxon>Spiralia</taxon>
        <taxon>Lophotrochozoa</taxon>
        <taxon>Mollusca</taxon>
        <taxon>Bivalvia</taxon>
        <taxon>Autobranchia</taxon>
        <taxon>Pteriomorphia</taxon>
        <taxon>Pectinida</taxon>
        <taxon>Pectinoidea</taxon>
        <taxon>Pectinidae</taxon>
        <taxon>Mizuhopecten</taxon>
    </lineage>
</organism>
<dbReference type="Gene3D" id="3.80.10.10">
    <property type="entry name" value="Ribonuclease Inhibitor"/>
    <property type="match status" value="2"/>
</dbReference>
<feature type="transmembrane region" description="Helical" evidence="11">
    <location>
        <begin position="241"/>
        <end position="263"/>
    </location>
</feature>
<gene>
    <name evidence="13" type="ORF">KP79_PYT07250</name>
</gene>
<feature type="transmembrane region" description="Helical" evidence="11">
    <location>
        <begin position="275"/>
        <end position="297"/>
    </location>
</feature>
<feature type="domain" description="G-protein coupled receptors family 1 profile" evidence="12">
    <location>
        <begin position="253"/>
        <end position="513"/>
    </location>
</feature>
<keyword evidence="8 11" id="KW-0472">Membrane</keyword>
<dbReference type="SMART" id="SM00365">
    <property type="entry name" value="LRR_SD22"/>
    <property type="match status" value="5"/>
</dbReference>
<dbReference type="SUPFAM" id="SSF81321">
    <property type="entry name" value="Family A G protein-coupled receptor-like"/>
    <property type="match status" value="1"/>
</dbReference>
<keyword evidence="6 11" id="KW-1133">Transmembrane helix</keyword>
<evidence type="ECO:0000256" key="3">
    <source>
        <dbReference type="ARBA" id="ARBA00022614"/>
    </source>
</evidence>
<dbReference type="InterPro" id="IPR001611">
    <property type="entry name" value="Leu-rich_rpt"/>
</dbReference>
<dbReference type="GO" id="GO:0007189">
    <property type="term" value="P:adenylate cyclase-activating G protein-coupled receptor signaling pathway"/>
    <property type="evidence" value="ECO:0007669"/>
    <property type="project" value="TreeGrafter"/>
</dbReference>
<dbReference type="PANTHER" id="PTHR24372">
    <property type="entry name" value="GLYCOPROTEIN HORMONE RECEPTOR"/>
    <property type="match status" value="1"/>
</dbReference>